<dbReference type="Gene3D" id="3.30.230.10">
    <property type="match status" value="1"/>
</dbReference>
<dbReference type="Pfam" id="PF00825">
    <property type="entry name" value="Ribonuclease_P"/>
    <property type="match status" value="1"/>
</dbReference>
<dbReference type="RefSeq" id="WP_173812066.1">
    <property type="nucleotide sequence ID" value="NZ_JABSNP010000030.1"/>
</dbReference>
<evidence type="ECO:0000313" key="10">
    <source>
        <dbReference type="Proteomes" id="UP000779507"/>
    </source>
</evidence>
<evidence type="ECO:0000256" key="3">
    <source>
        <dbReference type="ARBA" id="ARBA00022722"/>
    </source>
</evidence>
<comment type="catalytic activity">
    <reaction evidence="7">
        <text>Endonucleolytic cleavage of RNA, removing 5'-extranucleotides from tRNA precursor.</text>
        <dbReference type="EC" id="3.1.26.5"/>
    </reaction>
</comment>
<sequence>MEPTQSLGFLSSAESGPAGEAVPTAPKRSHTFPKEEHLCRKKLIDELFGKQSSSFGVYPLRIVWLKSEAPTGAPPQVLISVSKRGFKRAVDRNRLKRLIREAYRLNKHRLLEHPGGHPVGVLGIIYTGKEKSALALVEKKLISAFHRLLGTAALGLALPPTA</sequence>
<evidence type="ECO:0000256" key="2">
    <source>
        <dbReference type="ARBA" id="ARBA00022694"/>
    </source>
</evidence>
<keyword evidence="2 7" id="KW-0819">tRNA processing</keyword>
<dbReference type="Proteomes" id="UP000779507">
    <property type="component" value="Unassembled WGS sequence"/>
</dbReference>
<dbReference type="InterPro" id="IPR014721">
    <property type="entry name" value="Ribsml_uS5_D2-typ_fold_subgr"/>
</dbReference>
<keyword evidence="5 7" id="KW-0378">Hydrolase</keyword>
<comment type="similarity">
    <text evidence="7">Belongs to the RnpA family.</text>
</comment>
<keyword evidence="3 7" id="KW-0540">Nuclease</keyword>
<keyword evidence="6 7" id="KW-0694">RNA-binding</keyword>
<evidence type="ECO:0000256" key="8">
    <source>
        <dbReference type="SAM" id="MobiDB-lite"/>
    </source>
</evidence>
<dbReference type="InterPro" id="IPR000100">
    <property type="entry name" value="RNase_P"/>
</dbReference>
<proteinExistence type="inferred from homology"/>
<dbReference type="PROSITE" id="PS00648">
    <property type="entry name" value="RIBONUCLEASE_P"/>
    <property type="match status" value="1"/>
</dbReference>
<evidence type="ECO:0000256" key="7">
    <source>
        <dbReference type="HAMAP-Rule" id="MF_00227"/>
    </source>
</evidence>
<feature type="compositionally biased region" description="Polar residues" evidence="8">
    <location>
        <begin position="1"/>
        <end position="14"/>
    </location>
</feature>
<evidence type="ECO:0000256" key="1">
    <source>
        <dbReference type="ARBA" id="ARBA00002663"/>
    </source>
</evidence>
<organism evidence="9 10">
    <name type="scientific">Hymenobacter caeli</name>
    <dbReference type="NCBI Taxonomy" id="2735894"/>
    <lineage>
        <taxon>Bacteria</taxon>
        <taxon>Pseudomonadati</taxon>
        <taxon>Bacteroidota</taxon>
        <taxon>Cytophagia</taxon>
        <taxon>Cytophagales</taxon>
        <taxon>Hymenobacteraceae</taxon>
        <taxon>Hymenobacter</taxon>
    </lineage>
</organism>
<keyword evidence="10" id="KW-1185">Reference proteome</keyword>
<dbReference type="SUPFAM" id="SSF54211">
    <property type="entry name" value="Ribosomal protein S5 domain 2-like"/>
    <property type="match status" value="1"/>
</dbReference>
<comment type="subunit">
    <text evidence="7">Consists of a catalytic RNA component (M1 or rnpB) and a protein subunit.</text>
</comment>
<protein>
    <recommendedName>
        <fullName evidence="7">Ribonuclease P protein component</fullName>
        <shortName evidence="7">RNase P protein</shortName>
        <shortName evidence="7">RNaseP protein</shortName>
        <ecNumber evidence="7">3.1.26.5</ecNumber>
    </recommendedName>
    <alternativeName>
        <fullName evidence="7">Protein C5</fullName>
    </alternativeName>
</protein>
<dbReference type="GO" id="GO:0004526">
    <property type="term" value="F:ribonuclease P activity"/>
    <property type="evidence" value="ECO:0007669"/>
    <property type="project" value="UniProtKB-EC"/>
</dbReference>
<feature type="region of interest" description="Disordered" evidence="8">
    <location>
        <begin position="1"/>
        <end position="33"/>
    </location>
</feature>
<keyword evidence="4 7" id="KW-0255">Endonuclease</keyword>
<dbReference type="InterPro" id="IPR020539">
    <property type="entry name" value="RNase_P_CS"/>
</dbReference>
<dbReference type="InterPro" id="IPR020568">
    <property type="entry name" value="Ribosomal_Su5_D2-typ_SF"/>
</dbReference>
<evidence type="ECO:0000256" key="4">
    <source>
        <dbReference type="ARBA" id="ARBA00022759"/>
    </source>
</evidence>
<evidence type="ECO:0000313" key="9">
    <source>
        <dbReference type="EMBL" id="NRT21318.1"/>
    </source>
</evidence>
<dbReference type="HAMAP" id="MF_00227">
    <property type="entry name" value="RNase_P"/>
    <property type="match status" value="1"/>
</dbReference>
<evidence type="ECO:0000256" key="5">
    <source>
        <dbReference type="ARBA" id="ARBA00022801"/>
    </source>
</evidence>
<comment type="function">
    <text evidence="1 7">RNaseP catalyzes the removal of the 5'-leader sequence from pre-tRNA to produce the mature 5'-terminus. It can also cleave other RNA substrates such as 4.5S RNA. The protein component plays an auxiliary but essential role in vivo by binding to the 5'-leader sequence and broadening the substrate specificity of the ribozyme.</text>
</comment>
<evidence type="ECO:0000256" key="6">
    <source>
        <dbReference type="ARBA" id="ARBA00022884"/>
    </source>
</evidence>
<name>A0ABX2FX13_9BACT</name>
<dbReference type="EC" id="3.1.26.5" evidence="7"/>
<dbReference type="EMBL" id="JABSNP010000030">
    <property type="protein sequence ID" value="NRT21318.1"/>
    <property type="molecule type" value="Genomic_DNA"/>
</dbReference>
<comment type="caution">
    <text evidence="9">The sequence shown here is derived from an EMBL/GenBank/DDBJ whole genome shotgun (WGS) entry which is preliminary data.</text>
</comment>
<gene>
    <name evidence="7" type="primary">rnpA</name>
    <name evidence="9" type="ORF">HNP98_004164</name>
</gene>
<accession>A0ABX2FX13</accession>
<reference evidence="9 10" key="1">
    <citation type="submission" date="2020-05" db="EMBL/GenBank/DDBJ databases">
        <title>Genomic Encyclopedia of Type Strains, Phase IV (KMG-V): Genome sequencing to study the core and pangenomes of soil and plant-associated prokaryotes.</title>
        <authorList>
            <person name="Whitman W."/>
        </authorList>
    </citation>
    <scope>NUCLEOTIDE SEQUENCE [LARGE SCALE GENOMIC DNA]</scope>
    <source>
        <strain evidence="9 10">9A</strain>
    </source>
</reference>